<dbReference type="PROSITE" id="PS00758">
    <property type="entry name" value="ARGE_DAPE_CPG2_1"/>
    <property type="match status" value="1"/>
</dbReference>
<keyword evidence="8" id="KW-0862">Zinc</keyword>
<dbReference type="EC" id="3.5.1.18" evidence="5"/>
<comment type="catalytic activity">
    <reaction evidence="10">
        <text>N-succinyl-(2S,6S)-2,6-diaminopimelate + H2O = (2S,6S)-2,6-diaminopimelate + succinate</text>
        <dbReference type="Rhea" id="RHEA:22608"/>
        <dbReference type="ChEBI" id="CHEBI:15377"/>
        <dbReference type="ChEBI" id="CHEBI:30031"/>
        <dbReference type="ChEBI" id="CHEBI:57609"/>
        <dbReference type="ChEBI" id="CHEBI:58087"/>
        <dbReference type="EC" id="3.5.1.18"/>
    </reaction>
</comment>
<dbReference type="InterPro" id="IPR001261">
    <property type="entry name" value="ArgE/DapE_CS"/>
</dbReference>
<evidence type="ECO:0000313" key="12">
    <source>
        <dbReference type="EMBL" id="MEF2966654.1"/>
    </source>
</evidence>
<dbReference type="SUPFAM" id="SSF53187">
    <property type="entry name" value="Zn-dependent exopeptidases"/>
    <property type="match status" value="1"/>
</dbReference>
<dbReference type="Pfam" id="PF01546">
    <property type="entry name" value="Peptidase_M20"/>
    <property type="match status" value="1"/>
</dbReference>
<keyword evidence="9" id="KW-0170">Cobalt</keyword>
<reference evidence="12 13" key="1">
    <citation type="submission" date="2024-02" db="EMBL/GenBank/DDBJ databases">
        <title>A nitrogen-fixing paenibacillus bacterium.</title>
        <authorList>
            <person name="Zhang W.L."/>
            <person name="Chen S.F."/>
        </authorList>
    </citation>
    <scope>NUCLEOTIDE SEQUENCE [LARGE SCALE GENOMIC DNA]</scope>
    <source>
        <strain evidence="12 13">M1</strain>
    </source>
</reference>
<evidence type="ECO:0000256" key="7">
    <source>
        <dbReference type="ARBA" id="ARBA00022801"/>
    </source>
</evidence>
<evidence type="ECO:0000256" key="3">
    <source>
        <dbReference type="ARBA" id="ARBA00005130"/>
    </source>
</evidence>
<proteinExistence type="inferred from homology"/>
<evidence type="ECO:0000256" key="1">
    <source>
        <dbReference type="ARBA" id="ARBA00001941"/>
    </source>
</evidence>
<comment type="pathway">
    <text evidence="3">Amino-acid biosynthesis; L-lysine biosynthesis via DAP pathway; LL-2,6-diaminopimelate from (S)-tetrahydrodipicolinate (succinylase route): step 3/3.</text>
</comment>
<evidence type="ECO:0000256" key="4">
    <source>
        <dbReference type="ARBA" id="ARBA00006247"/>
    </source>
</evidence>
<dbReference type="Pfam" id="PF07687">
    <property type="entry name" value="M20_dimer"/>
    <property type="match status" value="1"/>
</dbReference>
<evidence type="ECO:0000259" key="11">
    <source>
        <dbReference type="Pfam" id="PF07687"/>
    </source>
</evidence>
<dbReference type="InterPro" id="IPR050072">
    <property type="entry name" value="Peptidase_M20A"/>
</dbReference>
<feature type="domain" description="Peptidase M20 dimerisation" evidence="11">
    <location>
        <begin position="211"/>
        <end position="311"/>
    </location>
</feature>
<dbReference type="PANTHER" id="PTHR43808">
    <property type="entry name" value="ACETYLORNITHINE DEACETYLASE"/>
    <property type="match status" value="1"/>
</dbReference>
<comment type="cofactor">
    <cofactor evidence="2">
        <name>Zn(2+)</name>
        <dbReference type="ChEBI" id="CHEBI:29105"/>
    </cofactor>
</comment>
<evidence type="ECO:0000256" key="8">
    <source>
        <dbReference type="ARBA" id="ARBA00022833"/>
    </source>
</evidence>
<dbReference type="RefSeq" id="WP_331846868.1">
    <property type="nucleotide sequence ID" value="NZ_JAZHPZ010000005.1"/>
</dbReference>
<name>A0ABU7VS91_9BACL</name>
<protein>
    <recommendedName>
        <fullName evidence="6">Probable succinyl-diaminopimelate desuccinylase</fullName>
        <ecNumber evidence="5">3.5.1.18</ecNumber>
    </recommendedName>
</protein>
<comment type="similarity">
    <text evidence="4">Belongs to the peptidase M20A family.</text>
</comment>
<dbReference type="InterPro" id="IPR010182">
    <property type="entry name" value="ArgE/DapE"/>
</dbReference>
<sequence length="436" mass="47984">MNQQERIMQWIDGHHDEIIEFLQQLIQIPSVNPWFFEEAAPSKEKDVQEFIAKKLSGLGAEIEMWEPVADDLKQYEGMAGYYPGRDFSGRPNLAATFGQGAAGKSLLLFGHIDVVKAGSKWTVDPFGAEVINGKLFGRGAVDMKGGVAAMIMAVEAIVRSGVKLKGPVIVGTVVDEEAGGMGALDFVHHGYRADACILTEPTSLTIAPLCRGILWGKLKIQGRSGHIEMPQTDWQAGGAVDAVKKARLFLDQFDLLNEDWAVRKTHPLLPIPCQVHVAQFNAGEYPTSFANQAEIVFNAQYLPSERDEKLVGGHVKKELEEFIHNIAKTDPWLSENMPEIEWMVDADCAETEVSHPFVQTCVQSLQAIGLEGKIEGLGFHTDMGWLVNVGIPTVNFGPGDPRLAHHSDEFTPVDEVIDAVKMIAKTILDWCETEEA</sequence>
<evidence type="ECO:0000256" key="10">
    <source>
        <dbReference type="ARBA" id="ARBA00051301"/>
    </source>
</evidence>
<evidence type="ECO:0000256" key="2">
    <source>
        <dbReference type="ARBA" id="ARBA00001947"/>
    </source>
</evidence>
<dbReference type="Gene3D" id="3.30.70.360">
    <property type="match status" value="1"/>
</dbReference>
<evidence type="ECO:0000256" key="5">
    <source>
        <dbReference type="ARBA" id="ARBA00011921"/>
    </source>
</evidence>
<evidence type="ECO:0000256" key="6">
    <source>
        <dbReference type="ARBA" id="ARBA00016853"/>
    </source>
</evidence>
<gene>
    <name evidence="12" type="ORF">V3851_12510</name>
</gene>
<dbReference type="InterPro" id="IPR011650">
    <property type="entry name" value="Peptidase_M20_dimer"/>
</dbReference>
<dbReference type="EMBL" id="JAZHPZ010000005">
    <property type="protein sequence ID" value="MEF2966654.1"/>
    <property type="molecule type" value="Genomic_DNA"/>
</dbReference>
<dbReference type="InterPro" id="IPR002933">
    <property type="entry name" value="Peptidase_M20"/>
</dbReference>
<comment type="caution">
    <text evidence="12">The sequence shown here is derived from an EMBL/GenBank/DDBJ whole genome shotgun (WGS) entry which is preliminary data.</text>
</comment>
<dbReference type="PANTHER" id="PTHR43808:SF25">
    <property type="entry name" value="PEPTIDASE M20 DIMERISATION DOMAIN-CONTAINING PROTEIN"/>
    <property type="match status" value="1"/>
</dbReference>
<keyword evidence="13" id="KW-1185">Reference proteome</keyword>
<dbReference type="Gene3D" id="3.40.630.10">
    <property type="entry name" value="Zn peptidases"/>
    <property type="match status" value="1"/>
</dbReference>
<keyword evidence="7" id="KW-0378">Hydrolase</keyword>
<comment type="cofactor">
    <cofactor evidence="1">
        <name>Co(2+)</name>
        <dbReference type="ChEBI" id="CHEBI:48828"/>
    </cofactor>
</comment>
<accession>A0ABU7VS91</accession>
<evidence type="ECO:0000256" key="9">
    <source>
        <dbReference type="ARBA" id="ARBA00023285"/>
    </source>
</evidence>
<dbReference type="NCBIfam" id="TIGR01910">
    <property type="entry name" value="DapE-ArgE"/>
    <property type="match status" value="1"/>
</dbReference>
<organism evidence="12 13">
    <name type="scientific">Paenibacillus haidiansis</name>
    <dbReference type="NCBI Taxonomy" id="1574488"/>
    <lineage>
        <taxon>Bacteria</taxon>
        <taxon>Bacillati</taxon>
        <taxon>Bacillota</taxon>
        <taxon>Bacilli</taxon>
        <taxon>Bacillales</taxon>
        <taxon>Paenibacillaceae</taxon>
        <taxon>Paenibacillus</taxon>
    </lineage>
</organism>
<evidence type="ECO:0000313" key="13">
    <source>
        <dbReference type="Proteomes" id="UP001306950"/>
    </source>
</evidence>
<dbReference type="Proteomes" id="UP001306950">
    <property type="component" value="Unassembled WGS sequence"/>
</dbReference>